<dbReference type="Pfam" id="PF02754">
    <property type="entry name" value="CCG"/>
    <property type="match status" value="2"/>
</dbReference>
<feature type="domain" description="Cysteine-rich" evidence="1">
    <location>
        <begin position="147"/>
        <end position="231"/>
    </location>
</feature>
<dbReference type="PANTHER" id="PTHR30296">
    <property type="entry name" value="UNCHARACTERIZED PROTEIN YKGE"/>
    <property type="match status" value="1"/>
</dbReference>
<dbReference type="AlphaFoldDB" id="A0A1J5T6D1"/>
<organism evidence="2">
    <name type="scientific">mine drainage metagenome</name>
    <dbReference type="NCBI Taxonomy" id="410659"/>
    <lineage>
        <taxon>unclassified sequences</taxon>
        <taxon>metagenomes</taxon>
        <taxon>ecological metagenomes</taxon>
    </lineage>
</organism>
<evidence type="ECO:0000313" key="2">
    <source>
        <dbReference type="EMBL" id="OIR07686.1"/>
    </source>
</evidence>
<protein>
    <submittedName>
        <fullName evidence="2">Lactate utilization protein A</fullName>
    </submittedName>
</protein>
<feature type="domain" description="Cysteine-rich" evidence="1">
    <location>
        <begin position="20"/>
        <end position="99"/>
    </location>
</feature>
<dbReference type="GO" id="GO:0005829">
    <property type="term" value="C:cytosol"/>
    <property type="evidence" value="ECO:0007669"/>
    <property type="project" value="TreeGrafter"/>
</dbReference>
<dbReference type="PANTHER" id="PTHR30296:SF0">
    <property type="entry name" value="LACTATE UTILIZATION PROTEIN A"/>
    <property type="match status" value="1"/>
</dbReference>
<reference evidence="2" key="1">
    <citation type="submission" date="2016-10" db="EMBL/GenBank/DDBJ databases">
        <title>Sequence of Gallionella enrichment culture.</title>
        <authorList>
            <person name="Poehlein A."/>
            <person name="Muehling M."/>
            <person name="Daniel R."/>
        </authorList>
    </citation>
    <scope>NUCLEOTIDE SEQUENCE</scope>
</reference>
<dbReference type="GO" id="GO:0016491">
    <property type="term" value="F:oxidoreductase activity"/>
    <property type="evidence" value="ECO:0007669"/>
    <property type="project" value="UniProtKB-ARBA"/>
</dbReference>
<evidence type="ECO:0000259" key="1">
    <source>
        <dbReference type="Pfam" id="PF02754"/>
    </source>
</evidence>
<dbReference type="EMBL" id="MLJW01000035">
    <property type="protein sequence ID" value="OIR07686.1"/>
    <property type="molecule type" value="Genomic_DNA"/>
</dbReference>
<dbReference type="InterPro" id="IPR004017">
    <property type="entry name" value="Cys_rich_dom"/>
</dbReference>
<sequence>MSTDTSKERLYPSKPADAYLFATCLVDQFAPEAGLDTVNLLEREGIKIHFPEQQTCCGQPAYNSGYPDEARAVARQQLDLFPQPWPVVVPSGSCAAMMRHHYPKLFADDPVLLAKARELAGRIFELTEFLVHVVDFRQQDLGTPCTVALHTSCHARREMGSHETSAALLGSLANLNVVQQARAEECCGFGGTFAIRYPEISEAIVSDKVDSLRATGAERVVSADCGCLFNILGRAAKLDEIAGRDTASLPGEHIASFLWHRTSKGQS</sequence>
<gene>
    <name evidence="2" type="primary">lutA_8</name>
    <name evidence="2" type="ORF">GALL_99680</name>
</gene>
<accession>A0A1J5T6D1</accession>
<proteinExistence type="predicted"/>
<comment type="caution">
    <text evidence="2">The sequence shown here is derived from an EMBL/GenBank/DDBJ whole genome shotgun (WGS) entry which is preliminary data.</text>
</comment>
<name>A0A1J5T6D1_9ZZZZ</name>